<dbReference type="Proteomes" id="UP001149954">
    <property type="component" value="Unassembled WGS sequence"/>
</dbReference>
<dbReference type="AlphaFoldDB" id="A0A9X0C3P1"/>
<dbReference type="OrthoDB" id="4152802at2759"/>
<evidence type="ECO:0000313" key="2">
    <source>
        <dbReference type="EMBL" id="KAJ5496882.1"/>
    </source>
</evidence>
<feature type="compositionally biased region" description="Acidic residues" evidence="1">
    <location>
        <begin position="671"/>
        <end position="681"/>
    </location>
</feature>
<feature type="compositionally biased region" description="Low complexity" evidence="1">
    <location>
        <begin position="682"/>
        <end position="692"/>
    </location>
</feature>
<evidence type="ECO:0000313" key="3">
    <source>
        <dbReference type="Proteomes" id="UP001149954"/>
    </source>
</evidence>
<accession>A0A9X0C3P1</accession>
<feature type="region of interest" description="Disordered" evidence="1">
    <location>
        <begin position="625"/>
        <end position="701"/>
    </location>
</feature>
<reference evidence="2" key="1">
    <citation type="submission" date="2022-12" db="EMBL/GenBank/DDBJ databases">
        <authorList>
            <person name="Petersen C."/>
        </authorList>
    </citation>
    <scope>NUCLEOTIDE SEQUENCE</scope>
    <source>
        <strain evidence="2">IBT 29495</strain>
    </source>
</reference>
<feature type="compositionally biased region" description="Basic and acidic residues" evidence="1">
    <location>
        <begin position="281"/>
        <end position="307"/>
    </location>
</feature>
<sequence>MAIWPFNRKSKRHTIQVTGAEAADLHSTFVEPTIEPTLGRKSSKHQINRQTNRTRDAADSRRNSALVPSTRPISSLDRPASITDQSRNPPRDHPLSRTGSLLRRKPSQNSNVPNKLRRKLSKRKANEIMREREIRMLSSTPIDIPHPPTPGSGDYVLEKRRRKTNGRRADRYMSDLSLSIRDSATSSTSDISDPYTYKVNAFAALTPRPVVRYVEGPRLQTARNSNPPASNRQEREKLQVLTMSEENFYYSKRRVNELADSLDAGALRELLDRDRRRREKKQVDEQERLRRKLQERADAQQAEERKVQAATPKPEPDPETEIAQPEPSIAEVSEPEIVAPNEETTAPQADEPTAPENESWLLGTSKASVNTGRESRESSRIVSNIDDGSVRERRLVQRPSFAPSQDITMSRTTLSPSHSSVRHGVSSPTHSQVCGPSSASDISRGVDSERRLSDTSGRRGNTITSLFRRGSSRLKRTYKERFHDTTAEVSNASHESFYRIQTQSSPPPPSIVPPRILMPSGTVMRSQSKFTEHFGDEPLSPPDSRLQSPDIPEEVLESPVERDGTFLHEPTPSPGVDIKNPNRSHHRSWASDSIDTEADNVPLSQSLASIDSEGSWMSGQFFRRMSQKPSSPVRSNLNSFGRDSVEAPADACDEVESLDDSHRLSSHVLEPESEPELEPESADSSASNPNPAERWHNEVGRRAVLVNPVVRPKSTQGMLRGYSSLTPINAEEDYIMEEATPPELQRIPSARAEIGYAE</sequence>
<protein>
    <submittedName>
        <fullName evidence="2">Uncharacterized protein</fullName>
    </submittedName>
</protein>
<keyword evidence="3" id="KW-1185">Reference proteome</keyword>
<name>A0A9X0C3P1_9EURO</name>
<feature type="compositionally biased region" description="Polar residues" evidence="1">
    <location>
        <begin position="426"/>
        <end position="441"/>
    </location>
</feature>
<feature type="region of interest" description="Disordered" evidence="1">
    <location>
        <begin position="276"/>
        <end position="468"/>
    </location>
</feature>
<evidence type="ECO:0000256" key="1">
    <source>
        <dbReference type="SAM" id="MobiDB-lite"/>
    </source>
</evidence>
<feature type="region of interest" description="Disordered" evidence="1">
    <location>
        <begin position="485"/>
        <end position="517"/>
    </location>
</feature>
<gene>
    <name evidence="2" type="ORF">N7463_008869</name>
</gene>
<feature type="region of interest" description="Disordered" evidence="1">
    <location>
        <begin position="35"/>
        <end position="170"/>
    </location>
</feature>
<feature type="compositionally biased region" description="Basic and acidic residues" evidence="1">
    <location>
        <begin position="53"/>
        <end position="62"/>
    </location>
</feature>
<feature type="compositionally biased region" description="Polar residues" evidence="1">
    <location>
        <begin position="627"/>
        <end position="641"/>
    </location>
</feature>
<feature type="compositionally biased region" description="Basic and acidic residues" evidence="1">
    <location>
        <begin position="124"/>
        <end position="135"/>
    </location>
</feature>
<feature type="region of interest" description="Disordered" evidence="1">
    <location>
        <begin position="739"/>
        <end position="758"/>
    </location>
</feature>
<feature type="compositionally biased region" description="Polar residues" evidence="1">
    <location>
        <begin position="402"/>
        <end position="419"/>
    </location>
</feature>
<organism evidence="2 3">
    <name type="scientific">Penicillium fimorum</name>
    <dbReference type="NCBI Taxonomy" id="1882269"/>
    <lineage>
        <taxon>Eukaryota</taxon>
        <taxon>Fungi</taxon>
        <taxon>Dikarya</taxon>
        <taxon>Ascomycota</taxon>
        <taxon>Pezizomycotina</taxon>
        <taxon>Eurotiomycetes</taxon>
        <taxon>Eurotiomycetidae</taxon>
        <taxon>Eurotiales</taxon>
        <taxon>Aspergillaceae</taxon>
        <taxon>Penicillium</taxon>
    </lineage>
</organism>
<feature type="compositionally biased region" description="Polar residues" evidence="1">
    <location>
        <begin position="487"/>
        <end position="503"/>
    </location>
</feature>
<reference evidence="2" key="2">
    <citation type="journal article" date="2023" name="IMA Fungus">
        <title>Comparative genomic study of the Penicillium genus elucidates a diverse pangenome and 15 lateral gene transfer events.</title>
        <authorList>
            <person name="Petersen C."/>
            <person name="Sorensen T."/>
            <person name="Nielsen M.R."/>
            <person name="Sondergaard T.E."/>
            <person name="Sorensen J.L."/>
            <person name="Fitzpatrick D.A."/>
            <person name="Frisvad J.C."/>
            <person name="Nielsen K.L."/>
        </authorList>
    </citation>
    <scope>NUCLEOTIDE SEQUENCE</scope>
    <source>
        <strain evidence="2">IBT 29495</strain>
    </source>
</reference>
<feature type="compositionally biased region" description="Basic and acidic residues" evidence="1">
    <location>
        <begin position="444"/>
        <end position="457"/>
    </location>
</feature>
<feature type="region of interest" description="Disordered" evidence="1">
    <location>
        <begin position="558"/>
        <end position="597"/>
    </location>
</feature>
<proteinExistence type="predicted"/>
<comment type="caution">
    <text evidence="2">The sequence shown here is derived from an EMBL/GenBank/DDBJ whole genome shotgun (WGS) entry which is preliminary data.</text>
</comment>
<dbReference type="EMBL" id="JAPWDS010000005">
    <property type="protein sequence ID" value="KAJ5496882.1"/>
    <property type="molecule type" value="Genomic_DNA"/>
</dbReference>